<feature type="domain" description="HAMP" evidence="5">
    <location>
        <begin position="346"/>
        <end position="400"/>
    </location>
</feature>
<feature type="domain" description="Methyl-accepting transducer" evidence="4">
    <location>
        <begin position="405"/>
        <end position="641"/>
    </location>
</feature>
<dbReference type="EMBL" id="UOFU01000384">
    <property type="protein sequence ID" value="VAX04581.1"/>
    <property type="molecule type" value="Genomic_DNA"/>
</dbReference>
<keyword evidence="3" id="KW-0472">Membrane</keyword>
<dbReference type="CDD" id="cd11386">
    <property type="entry name" value="MCP_signal"/>
    <property type="match status" value="1"/>
</dbReference>
<evidence type="ECO:0000256" key="1">
    <source>
        <dbReference type="ARBA" id="ARBA00023224"/>
    </source>
</evidence>
<dbReference type="Pfam" id="PF00672">
    <property type="entry name" value="HAMP"/>
    <property type="match status" value="1"/>
</dbReference>
<sequence>MELAVKPLNNLSIRAKIIAGLGLMQLIIAIIAGSALVSLANTQKSVATIAGDIEPAVLKASELENRLDKANSALGFYLLSHEAAQRQAYETNLQRVDSLLGELQALPLVSASTDISSSVKDIARDIARYESYQARMIELAEQPAKNIPALAYAAEHINPLSQQLLQLLSGMIQTEGEEEASVERRQLLMDIEGVRYAWANVMNGLRAYLAFRQGAALQEINLYQSSVDAGLVRLQAAEDLLTLDQLDALEQFLPLKEQFATHLDRLIAIHGSDAWRVDAHLIRTEVGPLLEAVSAKVEVLALELNEMAQVMFHGLVDQVDATRTLVATLLLIGLLLGGLITWLIVSTVVKPLNRTLHALQDIVDGEGDLTRRLDASGGDEISQLAQGFNKFAGLVHGIIREMAGYTERLNASAERLTAVTEETGRGVEQQQQRTDDVVTAVNEMAANGHEVASNAGAAAEAARNADAAANDGRQVVGKTMDVIGSLAQSVRQAGEVINRLESDSESIGGVLDVIRGIAEQTNLLALNAAIEAARAGEQGRGFAVVADEVRTLASRTQESTAEIQSMIERLQGGAREAVQVMADGSARADESVQQAATAGEALDAISEAVAVINQMNVQIASAAKEQNAVAEEINKSVVAISGITEQTAAGAQQTASAGNELTQLSEQLSGMVRQFKV</sequence>
<evidence type="ECO:0000256" key="2">
    <source>
        <dbReference type="ARBA" id="ARBA00029447"/>
    </source>
</evidence>
<dbReference type="PANTHER" id="PTHR32089:SF120">
    <property type="entry name" value="METHYL-ACCEPTING CHEMOTAXIS PROTEIN TLPQ"/>
    <property type="match status" value="1"/>
</dbReference>
<feature type="transmembrane region" description="Helical" evidence="3">
    <location>
        <begin position="325"/>
        <end position="345"/>
    </location>
</feature>
<dbReference type="PROSITE" id="PS50111">
    <property type="entry name" value="CHEMOTAXIS_TRANSDUC_2"/>
    <property type="match status" value="1"/>
</dbReference>
<dbReference type="GO" id="GO:0006935">
    <property type="term" value="P:chemotaxis"/>
    <property type="evidence" value="ECO:0007669"/>
    <property type="project" value="InterPro"/>
</dbReference>
<accession>A0A3B1AS76</accession>
<feature type="transmembrane region" description="Helical" evidence="3">
    <location>
        <begin position="17"/>
        <end position="39"/>
    </location>
</feature>
<protein>
    <submittedName>
        <fullName evidence="6">Methyl-accepting chemotaxis sensor/transducer protein</fullName>
    </submittedName>
</protein>
<evidence type="ECO:0000259" key="5">
    <source>
        <dbReference type="PROSITE" id="PS50885"/>
    </source>
</evidence>
<dbReference type="InterPro" id="IPR003660">
    <property type="entry name" value="HAMP_dom"/>
</dbReference>
<dbReference type="GO" id="GO:0016020">
    <property type="term" value="C:membrane"/>
    <property type="evidence" value="ECO:0007669"/>
    <property type="project" value="InterPro"/>
</dbReference>
<dbReference type="InterPro" id="IPR004089">
    <property type="entry name" value="MCPsignal_dom"/>
</dbReference>
<dbReference type="PROSITE" id="PS50885">
    <property type="entry name" value="HAMP"/>
    <property type="match status" value="1"/>
</dbReference>
<dbReference type="Pfam" id="PF12729">
    <property type="entry name" value="4HB_MCP_1"/>
    <property type="match status" value="1"/>
</dbReference>
<gene>
    <name evidence="6" type="ORF">MNBD_GAMMA20-2159</name>
</gene>
<dbReference type="InterPro" id="IPR004090">
    <property type="entry name" value="Chemotax_Me-accpt_rcpt"/>
</dbReference>
<dbReference type="FunFam" id="1.10.287.950:FF:000001">
    <property type="entry name" value="Methyl-accepting chemotaxis sensory transducer"/>
    <property type="match status" value="1"/>
</dbReference>
<dbReference type="SMART" id="SM00283">
    <property type="entry name" value="MA"/>
    <property type="match status" value="1"/>
</dbReference>
<dbReference type="PANTHER" id="PTHR32089">
    <property type="entry name" value="METHYL-ACCEPTING CHEMOTAXIS PROTEIN MCPB"/>
    <property type="match status" value="1"/>
</dbReference>
<organism evidence="6">
    <name type="scientific">hydrothermal vent metagenome</name>
    <dbReference type="NCBI Taxonomy" id="652676"/>
    <lineage>
        <taxon>unclassified sequences</taxon>
        <taxon>metagenomes</taxon>
        <taxon>ecological metagenomes</taxon>
    </lineage>
</organism>
<dbReference type="Gene3D" id="1.10.287.950">
    <property type="entry name" value="Methyl-accepting chemotaxis protein"/>
    <property type="match status" value="1"/>
</dbReference>
<keyword evidence="3" id="KW-0812">Transmembrane</keyword>
<dbReference type="GO" id="GO:0004888">
    <property type="term" value="F:transmembrane signaling receptor activity"/>
    <property type="evidence" value="ECO:0007669"/>
    <property type="project" value="InterPro"/>
</dbReference>
<dbReference type="CDD" id="cd06225">
    <property type="entry name" value="HAMP"/>
    <property type="match status" value="1"/>
</dbReference>
<proteinExistence type="inferred from homology"/>
<dbReference type="SMART" id="SM00304">
    <property type="entry name" value="HAMP"/>
    <property type="match status" value="1"/>
</dbReference>
<evidence type="ECO:0000313" key="6">
    <source>
        <dbReference type="EMBL" id="VAX04581.1"/>
    </source>
</evidence>
<evidence type="ECO:0000256" key="3">
    <source>
        <dbReference type="SAM" id="Phobius"/>
    </source>
</evidence>
<dbReference type="GO" id="GO:0007165">
    <property type="term" value="P:signal transduction"/>
    <property type="evidence" value="ECO:0007669"/>
    <property type="project" value="UniProtKB-KW"/>
</dbReference>
<reference evidence="6" key="1">
    <citation type="submission" date="2018-06" db="EMBL/GenBank/DDBJ databases">
        <authorList>
            <person name="Zhirakovskaya E."/>
        </authorList>
    </citation>
    <scope>NUCLEOTIDE SEQUENCE</scope>
</reference>
<keyword evidence="3" id="KW-1133">Transmembrane helix</keyword>
<dbReference type="AlphaFoldDB" id="A0A3B1AS76"/>
<name>A0A3B1AS76_9ZZZZ</name>
<keyword evidence="1" id="KW-0807">Transducer</keyword>
<comment type="similarity">
    <text evidence="2">Belongs to the methyl-accepting chemotaxis (MCP) protein family.</text>
</comment>
<dbReference type="SUPFAM" id="SSF58104">
    <property type="entry name" value="Methyl-accepting chemotaxis protein (MCP) signaling domain"/>
    <property type="match status" value="1"/>
</dbReference>
<dbReference type="Pfam" id="PF00015">
    <property type="entry name" value="MCPsignal"/>
    <property type="match status" value="1"/>
</dbReference>
<evidence type="ECO:0000259" key="4">
    <source>
        <dbReference type="PROSITE" id="PS50111"/>
    </source>
</evidence>
<dbReference type="InterPro" id="IPR024478">
    <property type="entry name" value="HlyB_4HB_MCP"/>
</dbReference>
<dbReference type="PRINTS" id="PR00260">
    <property type="entry name" value="CHEMTRNSDUCR"/>
</dbReference>